<protein>
    <recommendedName>
        <fullName evidence="2">Smr domain-containing protein</fullName>
    </recommendedName>
</protein>
<dbReference type="InterPro" id="IPR002625">
    <property type="entry name" value="Smr_dom"/>
</dbReference>
<evidence type="ECO:0000313" key="3">
    <source>
        <dbReference type="EMBL" id="EPT00964.1"/>
    </source>
</evidence>
<dbReference type="PANTHER" id="PTHR46535">
    <property type="entry name" value="NEDD4-BINDING PROTEIN 2"/>
    <property type="match status" value="1"/>
</dbReference>
<reference evidence="3 4" key="1">
    <citation type="journal article" date="2012" name="Science">
        <title>The Paleozoic origin of enzymatic lignin decomposition reconstructed from 31 fungal genomes.</title>
        <authorList>
            <person name="Floudas D."/>
            <person name="Binder M."/>
            <person name="Riley R."/>
            <person name="Barry K."/>
            <person name="Blanchette R.A."/>
            <person name="Henrissat B."/>
            <person name="Martinez A.T."/>
            <person name="Otillar R."/>
            <person name="Spatafora J.W."/>
            <person name="Yadav J.S."/>
            <person name="Aerts A."/>
            <person name="Benoit I."/>
            <person name="Boyd A."/>
            <person name="Carlson A."/>
            <person name="Copeland A."/>
            <person name="Coutinho P.M."/>
            <person name="de Vries R.P."/>
            <person name="Ferreira P."/>
            <person name="Findley K."/>
            <person name="Foster B."/>
            <person name="Gaskell J."/>
            <person name="Glotzer D."/>
            <person name="Gorecki P."/>
            <person name="Heitman J."/>
            <person name="Hesse C."/>
            <person name="Hori C."/>
            <person name="Igarashi K."/>
            <person name="Jurgens J.A."/>
            <person name="Kallen N."/>
            <person name="Kersten P."/>
            <person name="Kohler A."/>
            <person name="Kuees U."/>
            <person name="Kumar T.K.A."/>
            <person name="Kuo A."/>
            <person name="LaButti K."/>
            <person name="Larrondo L.F."/>
            <person name="Lindquist E."/>
            <person name="Ling A."/>
            <person name="Lombard V."/>
            <person name="Lucas S."/>
            <person name="Lundell T."/>
            <person name="Martin R."/>
            <person name="McLaughlin D.J."/>
            <person name="Morgenstern I."/>
            <person name="Morin E."/>
            <person name="Murat C."/>
            <person name="Nagy L.G."/>
            <person name="Nolan M."/>
            <person name="Ohm R.A."/>
            <person name="Patyshakuliyeva A."/>
            <person name="Rokas A."/>
            <person name="Ruiz-Duenas F.J."/>
            <person name="Sabat G."/>
            <person name="Salamov A."/>
            <person name="Samejima M."/>
            <person name="Schmutz J."/>
            <person name="Slot J.C."/>
            <person name="St John F."/>
            <person name="Stenlid J."/>
            <person name="Sun H."/>
            <person name="Sun S."/>
            <person name="Syed K."/>
            <person name="Tsang A."/>
            <person name="Wiebenga A."/>
            <person name="Young D."/>
            <person name="Pisabarro A."/>
            <person name="Eastwood D.C."/>
            <person name="Martin F."/>
            <person name="Cullen D."/>
            <person name="Grigoriev I.V."/>
            <person name="Hibbett D.S."/>
        </authorList>
    </citation>
    <scope>NUCLEOTIDE SEQUENCE</scope>
    <source>
        <strain evidence="4">FP-58527</strain>
    </source>
</reference>
<dbReference type="OrthoDB" id="4080456at2759"/>
<dbReference type="PROSITE" id="PS50828">
    <property type="entry name" value="SMR"/>
    <property type="match status" value="1"/>
</dbReference>
<feature type="compositionally biased region" description="Pro residues" evidence="1">
    <location>
        <begin position="416"/>
        <end position="426"/>
    </location>
</feature>
<dbReference type="eggNOG" id="KOG2401">
    <property type="taxonomic scope" value="Eukaryota"/>
</dbReference>
<gene>
    <name evidence="3" type="ORF">FOMPIDRAFT_1060085</name>
</gene>
<dbReference type="PANTHER" id="PTHR46535:SF1">
    <property type="entry name" value="NEDD4-BINDING PROTEIN 2"/>
    <property type="match status" value="1"/>
</dbReference>
<evidence type="ECO:0000256" key="1">
    <source>
        <dbReference type="SAM" id="MobiDB-lite"/>
    </source>
</evidence>
<dbReference type="SMART" id="SM00463">
    <property type="entry name" value="SMR"/>
    <property type="match status" value="1"/>
</dbReference>
<dbReference type="SMART" id="SM01162">
    <property type="entry name" value="DUF1771"/>
    <property type="match status" value="1"/>
</dbReference>
<dbReference type="Proteomes" id="UP000015241">
    <property type="component" value="Unassembled WGS sequence"/>
</dbReference>
<keyword evidence="4" id="KW-1185">Reference proteome</keyword>
<dbReference type="Gene3D" id="3.30.1370.110">
    <property type="match status" value="1"/>
</dbReference>
<organism evidence="3 4">
    <name type="scientific">Fomitopsis schrenkii</name>
    <name type="common">Brown rot fungus</name>
    <dbReference type="NCBI Taxonomy" id="2126942"/>
    <lineage>
        <taxon>Eukaryota</taxon>
        <taxon>Fungi</taxon>
        <taxon>Dikarya</taxon>
        <taxon>Basidiomycota</taxon>
        <taxon>Agaricomycotina</taxon>
        <taxon>Agaricomycetes</taxon>
        <taxon>Polyporales</taxon>
        <taxon>Fomitopsis</taxon>
    </lineage>
</organism>
<proteinExistence type="predicted"/>
<dbReference type="InterPro" id="IPR036063">
    <property type="entry name" value="Smr_dom_sf"/>
</dbReference>
<name>S8ECK6_FOMSC</name>
<evidence type="ECO:0000313" key="4">
    <source>
        <dbReference type="Proteomes" id="UP000015241"/>
    </source>
</evidence>
<dbReference type="InParanoid" id="S8ECK6"/>
<dbReference type="SUPFAM" id="SSF160443">
    <property type="entry name" value="SMR domain-like"/>
    <property type="match status" value="1"/>
</dbReference>
<feature type="region of interest" description="Disordered" evidence="1">
    <location>
        <begin position="101"/>
        <end position="129"/>
    </location>
</feature>
<feature type="compositionally biased region" description="Basic and acidic residues" evidence="1">
    <location>
        <begin position="485"/>
        <end position="499"/>
    </location>
</feature>
<dbReference type="AlphaFoldDB" id="S8ECK6"/>
<feature type="region of interest" description="Disordered" evidence="1">
    <location>
        <begin position="393"/>
        <end position="464"/>
    </location>
</feature>
<dbReference type="STRING" id="743788.S8ECK6"/>
<dbReference type="InterPro" id="IPR052772">
    <property type="entry name" value="Endo/PolyKinase_Domain-Protein"/>
</dbReference>
<dbReference type="HOGENOM" id="CLU_011634_0_0_1"/>
<feature type="region of interest" description="Disordered" evidence="1">
    <location>
        <begin position="207"/>
        <end position="256"/>
    </location>
</feature>
<dbReference type="Pfam" id="PF01713">
    <property type="entry name" value="Smr"/>
    <property type="match status" value="1"/>
</dbReference>
<evidence type="ECO:0000259" key="2">
    <source>
        <dbReference type="PROSITE" id="PS50828"/>
    </source>
</evidence>
<accession>S8ECK6</accession>
<sequence>MTSSYPTPLPVQRIRSMTAMQHSSLFDALQAEFSPPLDSSLIAAIIADYDISTSSTDELQALREVLSQLADQAEKELVDEDILSEQFSNVHMSSYSITDDTTSSHDVFSPHISPQSSHTAASSTSDASSQHSFSSPLGFLQAAFPHVPTAKLRSALSNADDADSVDMESVVEGLLSSEFVRELEERGLDGLEDAGVEEEAWMIADGPGKRKKVNPSPMKVAKKGKKRGPTFTFGDVRQKQLERSSPSSPRTAAPDPWTQLSSVASYLSTLLPTHSASYFSSAFHSPEYSSPAKALRAVLHNVISTPSSSSTPDSEDDLRSAHTAMLFTMFDVLRASPEYLGLNAEERDQMMEDGELALQATHGQPDRAIDIVWLLRDLERDSTSGEFSWGVYHYPAPVRPPPVPNVGTTARNKLPTGPPPVAPPPRGRGVTPGQSGKRDSTPSPSQNAWKTIPQRQPAGPHPLAASIPAYRKKVRGAGNGLGKGGKGDVGELSARSDHSGRIHELAARRREMLRQAGRAWQKGSAKTRGGEVAFYYAERARELQQQAREEQLDAAREMVHAKRVTSLHGDIVDLHGTTAVEAVQIARDVLRETGSTQAKPLRIITGRGTHSANGIGVLGPAVKSALEDDGWNVRRYDGGLVVSGRNMWRS</sequence>
<feature type="compositionally biased region" description="Low complexity" evidence="1">
    <location>
        <begin position="113"/>
        <end position="129"/>
    </location>
</feature>
<dbReference type="GO" id="GO:0005634">
    <property type="term" value="C:nucleus"/>
    <property type="evidence" value="ECO:0007669"/>
    <property type="project" value="TreeGrafter"/>
</dbReference>
<feature type="region of interest" description="Disordered" evidence="1">
    <location>
        <begin position="476"/>
        <end position="499"/>
    </location>
</feature>
<feature type="domain" description="Smr" evidence="2">
    <location>
        <begin position="572"/>
        <end position="636"/>
    </location>
</feature>
<dbReference type="InterPro" id="IPR013899">
    <property type="entry name" value="DUF1771"/>
</dbReference>
<dbReference type="GO" id="GO:0004519">
    <property type="term" value="F:endonuclease activity"/>
    <property type="evidence" value="ECO:0007669"/>
    <property type="project" value="TreeGrafter"/>
</dbReference>
<dbReference type="EMBL" id="KE504145">
    <property type="protein sequence ID" value="EPT00964.1"/>
    <property type="molecule type" value="Genomic_DNA"/>
</dbReference>